<dbReference type="PIRSF" id="PIRSF037242">
    <property type="entry name" value="CNDP_dipeptidase"/>
    <property type="match status" value="1"/>
</dbReference>
<feature type="binding site" evidence="8">
    <location>
        <position position="140"/>
    </location>
    <ligand>
        <name>Mn(2+)</name>
        <dbReference type="ChEBI" id="CHEBI:29035"/>
        <label>2</label>
    </ligand>
</feature>
<feature type="binding site" description="in other chain" evidence="7">
    <location>
        <position position="452"/>
    </location>
    <ligand>
        <name>substrate</name>
        <note>ligand shared between homodimeric partners</note>
    </ligand>
</feature>
<evidence type="ECO:0000256" key="9">
    <source>
        <dbReference type="PIRSR" id="PIRSR037242-4"/>
    </source>
</evidence>
<dbReference type="SUPFAM" id="SSF53187">
    <property type="entry name" value="Zn-dependent exopeptidases"/>
    <property type="match status" value="1"/>
</dbReference>
<evidence type="ECO:0000256" key="7">
    <source>
        <dbReference type="PIRSR" id="PIRSR037242-2"/>
    </source>
</evidence>
<feature type="binding site" evidence="8">
    <location>
        <position position="452"/>
    </location>
    <ligand>
        <name>Mn(2+)</name>
        <dbReference type="ChEBI" id="CHEBI:29035"/>
        <label>1</label>
    </ligand>
</feature>
<feature type="binding site" description="in other chain" evidence="7">
    <location>
        <position position="424"/>
    </location>
    <ligand>
        <name>substrate</name>
        <note>ligand shared between homodimeric partners</note>
    </ligand>
</feature>
<evidence type="ECO:0000256" key="1">
    <source>
        <dbReference type="ARBA" id="ARBA00006247"/>
    </source>
</evidence>
<evidence type="ECO:0000256" key="8">
    <source>
        <dbReference type="PIRSR" id="PIRSR037242-3"/>
    </source>
</evidence>
<evidence type="ECO:0000256" key="5">
    <source>
        <dbReference type="ARBA" id="ARBA00023049"/>
    </source>
</evidence>
<keyword evidence="8" id="KW-0464">Manganese</keyword>
<feature type="binding site" evidence="8">
    <location>
        <position position="107"/>
    </location>
    <ligand>
        <name>Mn(2+)</name>
        <dbReference type="ChEBI" id="CHEBI:29035"/>
        <label>2</label>
    </ligand>
</feature>
<keyword evidence="5" id="KW-0482">Metalloprotease</keyword>
<dbReference type="Pfam" id="PF07687">
    <property type="entry name" value="M20_dimer"/>
    <property type="match status" value="1"/>
</dbReference>
<dbReference type="InterPro" id="IPR051458">
    <property type="entry name" value="Cyt/Met_Dipeptidase"/>
</dbReference>
<feature type="site" description="Important for catalytic activity" evidence="9">
    <location>
        <position position="235"/>
    </location>
</feature>
<dbReference type="PANTHER" id="PTHR43270:SF4">
    <property type="entry name" value="CARNOSINE DIPEPTIDASE 2, ISOFORM A"/>
    <property type="match status" value="1"/>
</dbReference>
<feature type="binding site" evidence="8">
    <location>
        <position position="202"/>
    </location>
    <ligand>
        <name>Mn(2+)</name>
        <dbReference type="ChEBI" id="CHEBI:29035"/>
        <label>2</label>
    </ligand>
</feature>
<dbReference type="GO" id="GO:0006508">
    <property type="term" value="P:proteolysis"/>
    <property type="evidence" value="ECO:0007669"/>
    <property type="project" value="UniProtKB-KW"/>
</dbReference>
<comment type="similarity">
    <text evidence="1">Belongs to the peptidase M20A family.</text>
</comment>
<feature type="binding site" evidence="7">
    <location>
        <position position="235"/>
    </location>
    <ligand>
        <name>substrate</name>
        <note>ligand shared between homodimeric partners</note>
    </ligand>
</feature>
<dbReference type="GO" id="GO:0046872">
    <property type="term" value="F:metal ion binding"/>
    <property type="evidence" value="ECO:0007669"/>
    <property type="project" value="UniProtKB-KW"/>
</dbReference>
<dbReference type="EMBL" id="KU932315">
    <property type="protein sequence ID" value="APA33951.1"/>
    <property type="molecule type" value="mRNA"/>
</dbReference>
<feature type="binding site" description="in other chain" evidence="7">
    <location>
        <position position="202"/>
    </location>
    <ligand>
        <name>substrate</name>
        <note>ligand shared between homodimeric partners</note>
    </ligand>
</feature>
<dbReference type="Gene3D" id="3.40.630.10">
    <property type="entry name" value="Zn peptidases"/>
    <property type="match status" value="1"/>
</dbReference>
<feature type="binding site" evidence="8">
    <location>
        <position position="140"/>
    </location>
    <ligand>
        <name>Mn(2+)</name>
        <dbReference type="ChEBI" id="CHEBI:29035"/>
        <label>1</label>
    </ligand>
</feature>
<dbReference type="OrthoDB" id="7832001at2759"/>
<keyword evidence="4" id="KW-0378">Hydrolase</keyword>
<protein>
    <submittedName>
        <fullName evidence="11">Seminal fluid protein</fullName>
    </submittedName>
</protein>
<dbReference type="InterPro" id="IPR002933">
    <property type="entry name" value="Peptidase_M20"/>
</dbReference>
<dbReference type="PANTHER" id="PTHR43270">
    <property type="entry name" value="BETA-ALA-HIS DIPEPTIDASE"/>
    <property type="match status" value="1"/>
</dbReference>
<feature type="active site" description="Proton acceptor" evidence="6">
    <location>
        <position position="174"/>
    </location>
</feature>
<feature type="binding site" evidence="8">
    <location>
        <position position="175"/>
    </location>
    <ligand>
        <name>Mn(2+)</name>
        <dbReference type="ChEBI" id="CHEBI:29035"/>
        <label>1</label>
    </ligand>
</feature>
<comment type="cofactor">
    <cofactor evidence="8">
        <name>Mn(2+)</name>
        <dbReference type="ChEBI" id="CHEBI:29035"/>
    </cofactor>
    <text evidence="8">Binds 2 manganese ions per subunit.</text>
</comment>
<feature type="active site" evidence="6">
    <location>
        <position position="109"/>
    </location>
</feature>
<evidence type="ECO:0000256" key="4">
    <source>
        <dbReference type="ARBA" id="ARBA00022801"/>
    </source>
</evidence>
<name>A0A1I9WLD1_NILLU</name>
<feature type="binding site" evidence="7">
    <location>
        <position position="337"/>
    </location>
    <ligand>
        <name>substrate</name>
        <note>ligand shared between homodimeric partners</note>
    </ligand>
</feature>
<dbReference type="Pfam" id="PF01546">
    <property type="entry name" value="Peptidase_M20"/>
    <property type="match status" value="1"/>
</dbReference>
<organism evidence="11">
    <name type="scientific">Nilaparvata lugens</name>
    <name type="common">Brown planthopper</name>
    <dbReference type="NCBI Taxonomy" id="108931"/>
    <lineage>
        <taxon>Eukaryota</taxon>
        <taxon>Metazoa</taxon>
        <taxon>Ecdysozoa</taxon>
        <taxon>Arthropoda</taxon>
        <taxon>Hexapoda</taxon>
        <taxon>Insecta</taxon>
        <taxon>Pterygota</taxon>
        <taxon>Neoptera</taxon>
        <taxon>Paraneoptera</taxon>
        <taxon>Hemiptera</taxon>
        <taxon>Auchenorrhyncha</taxon>
        <taxon>Fulgoroidea</taxon>
        <taxon>Delphacidae</taxon>
        <taxon>Delphacinae</taxon>
        <taxon>Nilaparvata</taxon>
    </lineage>
</organism>
<dbReference type="CDD" id="cd05676">
    <property type="entry name" value="M20_dipept_like_CNDP"/>
    <property type="match status" value="1"/>
</dbReference>
<evidence type="ECO:0000313" key="11">
    <source>
        <dbReference type="EMBL" id="APA33951.1"/>
    </source>
</evidence>
<feature type="binding site" description="in other chain" evidence="7">
    <location>
        <position position="350"/>
    </location>
    <ligand>
        <name>substrate</name>
        <note>ligand shared between homodimeric partners</note>
    </ligand>
</feature>
<feature type="domain" description="Peptidase M20 dimerisation" evidence="10">
    <location>
        <begin position="215"/>
        <end position="372"/>
    </location>
</feature>
<dbReference type="AlphaFoldDB" id="A0A1I9WLD1"/>
<proteinExistence type="evidence at transcript level"/>
<dbReference type="InterPro" id="IPR011650">
    <property type="entry name" value="Peptidase_M20_dimer"/>
</dbReference>
<evidence type="ECO:0000256" key="6">
    <source>
        <dbReference type="PIRSR" id="PIRSR037242-1"/>
    </source>
</evidence>
<dbReference type="Gene3D" id="3.30.70.360">
    <property type="match status" value="1"/>
</dbReference>
<reference evidence="11" key="1">
    <citation type="journal article" date="2016" name="BMC Genomics">
        <title>Seminal fluid protein genes of the brown planthopper, Nilaparvata lugens.</title>
        <authorList>
            <person name="Yu B."/>
            <person name="Li D.T."/>
            <person name="Lu J.B."/>
            <person name="Zhang W.X."/>
            <person name="Zhang C.X."/>
        </authorList>
    </citation>
    <scope>NUCLEOTIDE SEQUENCE</scope>
    <source>
        <strain evidence="11">NlSFP_unconfirmed_comp36705</strain>
    </source>
</reference>
<dbReference type="InterPro" id="IPR017153">
    <property type="entry name" value="CNDP/DUG1"/>
</dbReference>
<evidence type="ECO:0000259" key="10">
    <source>
        <dbReference type="Pfam" id="PF07687"/>
    </source>
</evidence>
<evidence type="ECO:0000256" key="3">
    <source>
        <dbReference type="ARBA" id="ARBA00022723"/>
    </source>
</evidence>
<dbReference type="GO" id="GO:0070573">
    <property type="term" value="F:metallodipeptidase activity"/>
    <property type="evidence" value="ECO:0007669"/>
    <property type="project" value="InterPro"/>
</dbReference>
<sequence>MADTKEAKPFDLNALTAHVDANKDAYIKLLGEAINIPSVSSSKEHRSQVIYMVKWMANLLRESGFSAELFELGDETFPDGSKTVLPPVILGHLGKDPKKKTLLIYGHLDVQPAHKEDGWATEPFEMVHKDGRLFGRGASDDKGPVLGWLHAIQAYQALHMELPVNIKCVFEGMEESGSKGLDELLIKQKEFLDDVDYVCISDNYWLGTTKPCVTYGLRGVCYFFIEVQCAAKDLHSGLYGGSVHEAMSDMVYLLNSLVSVDGRIAIPGIMDDVEPLFKNEKLVYSDIEFNIDEYRQMIGCKKLIHEDKVKTLMSRWRYPSLSIHGIEGAFHDPGQKTVIPRKVIGKFSIRIVPDQKPQHIAKQTVEFLDAQWKARNSPNTYKAYMVDGGNHWKAPLDNFNVKAAAKAIKNVYNVEPDFTREGGSIPITLLFQEMTGKSVILLPMGAGDDGAHSQNEKIDVRNYIEGTKVFCSYLHEIAQEGK</sequence>
<keyword evidence="2" id="KW-0645">Protease</keyword>
<accession>A0A1I9WLD1</accession>
<keyword evidence="3 8" id="KW-0479">Metal-binding</keyword>
<evidence type="ECO:0000256" key="2">
    <source>
        <dbReference type="ARBA" id="ARBA00022670"/>
    </source>
</evidence>